<feature type="region of interest" description="Disordered" evidence="2">
    <location>
        <begin position="456"/>
        <end position="507"/>
    </location>
</feature>
<feature type="coiled-coil region" evidence="1">
    <location>
        <begin position="72"/>
        <end position="148"/>
    </location>
</feature>
<proteinExistence type="predicted"/>
<feature type="compositionally biased region" description="Basic residues" evidence="2">
    <location>
        <begin position="466"/>
        <end position="477"/>
    </location>
</feature>
<name>A0A9P5LGR1_9HYPO</name>
<organism evidence="3 4">
    <name type="scientific">Cylindrodendrum hubeiense</name>
    <dbReference type="NCBI Taxonomy" id="595255"/>
    <lineage>
        <taxon>Eukaryota</taxon>
        <taxon>Fungi</taxon>
        <taxon>Dikarya</taxon>
        <taxon>Ascomycota</taxon>
        <taxon>Pezizomycotina</taxon>
        <taxon>Sordariomycetes</taxon>
        <taxon>Hypocreomycetidae</taxon>
        <taxon>Hypocreales</taxon>
        <taxon>Nectriaceae</taxon>
        <taxon>Cylindrodendrum</taxon>
    </lineage>
</organism>
<dbReference type="Proteomes" id="UP000722485">
    <property type="component" value="Unassembled WGS sequence"/>
</dbReference>
<feature type="compositionally biased region" description="Gly residues" evidence="2">
    <location>
        <begin position="498"/>
        <end position="507"/>
    </location>
</feature>
<dbReference type="OrthoDB" id="5421041at2759"/>
<reference evidence="3" key="1">
    <citation type="submission" date="2020-03" db="EMBL/GenBank/DDBJ databases">
        <title>Draft Genome Sequence of Cylindrodendrum hubeiense.</title>
        <authorList>
            <person name="Buettner E."/>
            <person name="Kellner H."/>
        </authorList>
    </citation>
    <scope>NUCLEOTIDE SEQUENCE</scope>
    <source>
        <strain evidence="3">IHI 201604</strain>
    </source>
</reference>
<accession>A0A9P5LGR1</accession>
<evidence type="ECO:0000313" key="3">
    <source>
        <dbReference type="EMBL" id="KAF7549264.1"/>
    </source>
</evidence>
<dbReference type="EMBL" id="JAANBB010000126">
    <property type="protein sequence ID" value="KAF7549264.1"/>
    <property type="molecule type" value="Genomic_DNA"/>
</dbReference>
<protein>
    <recommendedName>
        <fullName evidence="5">MEI5 protein</fullName>
    </recommendedName>
</protein>
<feature type="region of interest" description="Disordered" evidence="2">
    <location>
        <begin position="364"/>
        <end position="412"/>
    </location>
</feature>
<feature type="compositionally biased region" description="Polar residues" evidence="2">
    <location>
        <begin position="481"/>
        <end position="494"/>
    </location>
</feature>
<evidence type="ECO:0008006" key="5">
    <source>
        <dbReference type="Google" id="ProtNLM"/>
    </source>
</evidence>
<comment type="caution">
    <text evidence="3">The sequence shown here is derived from an EMBL/GenBank/DDBJ whole genome shotgun (WGS) entry which is preliminary data.</text>
</comment>
<dbReference type="AlphaFoldDB" id="A0A9P5LGR1"/>
<gene>
    <name evidence="3" type="ORF">G7Z17_g6494</name>
</gene>
<feature type="compositionally biased region" description="Acidic residues" evidence="2">
    <location>
        <begin position="366"/>
        <end position="375"/>
    </location>
</feature>
<evidence type="ECO:0000313" key="4">
    <source>
        <dbReference type="Proteomes" id="UP000722485"/>
    </source>
</evidence>
<sequence>MASSSNSNNPMEDLIKQFHQITESGSFKEGLRITEENSALRVKNDKLHTTNDQNLESIAQLRKRISDQDKEMVNQSSTVTKLKKQKEELEASLVAAKSVTSKKQEQLERAAKDMTNIQNILKKSNETIDKLKYDANQSEQKLKAANIATNHAQTEFEKLEKAHKVQTERLNHCDQFIFKFKEPHQQTITTQLQNIFKSVYGVVDHYFNVDLDRLVLASPTCWENIQNHHLVVRNIPLPLSNTPAARQMRTAAILSICAEALGKYTFQPTYLLKDNSLPTLLNEVGDYEPARESYLRSVLLPIQRDMQKENGLARVDLVVKEVIDCVGPILSSESLATFRSSLEKVCREICKQWMSFQELETKVESDYDPEDEDEWTLCPFPLPDDRAPKQKVNGDAPSGNKPKQQARTQGQQKVDIDDIILVVWPAFLTTKDEEITPVQKGYVMCETQVKAARDEENLALQQGSRRLARQKSRRPRKMSMSVENGETNSKRSFLSPSGGSGNGGGGS</sequence>
<keyword evidence="4" id="KW-1185">Reference proteome</keyword>
<feature type="compositionally biased region" description="Polar residues" evidence="2">
    <location>
        <begin position="401"/>
        <end position="412"/>
    </location>
</feature>
<evidence type="ECO:0000256" key="1">
    <source>
        <dbReference type="SAM" id="Coils"/>
    </source>
</evidence>
<keyword evidence="1" id="KW-0175">Coiled coil</keyword>
<evidence type="ECO:0000256" key="2">
    <source>
        <dbReference type="SAM" id="MobiDB-lite"/>
    </source>
</evidence>